<keyword evidence="2" id="KW-1185">Reference proteome</keyword>
<evidence type="ECO:0000313" key="2">
    <source>
        <dbReference type="Proteomes" id="UP000672009"/>
    </source>
</evidence>
<dbReference type="AlphaFoldDB" id="A0A975FBC7"/>
<evidence type="ECO:0000313" key="1">
    <source>
        <dbReference type="EMBL" id="QTR54374.1"/>
    </source>
</evidence>
<dbReference type="KEGG" id="tun:J9260_04575"/>
<organism evidence="1 2">
    <name type="scientific">Thiothrix unzii</name>
    <dbReference type="NCBI Taxonomy" id="111769"/>
    <lineage>
        <taxon>Bacteria</taxon>
        <taxon>Pseudomonadati</taxon>
        <taxon>Pseudomonadota</taxon>
        <taxon>Gammaproteobacteria</taxon>
        <taxon>Thiotrichales</taxon>
        <taxon>Thiotrichaceae</taxon>
        <taxon>Thiothrix</taxon>
    </lineage>
</organism>
<dbReference type="EMBL" id="CP072793">
    <property type="protein sequence ID" value="QTR54374.1"/>
    <property type="molecule type" value="Genomic_DNA"/>
</dbReference>
<gene>
    <name evidence="1" type="ORF">J9260_04575</name>
</gene>
<accession>A0A975FBC7</accession>
<name>A0A975FBC7_9GAMM</name>
<proteinExistence type="predicted"/>
<sequence>MAVAEVNKALAAPQDKPEARNLLGKVWNGLKDTLSTVKTGTDIAEFALKHQAEIVGAITTAVALLK</sequence>
<dbReference type="Proteomes" id="UP000672009">
    <property type="component" value="Chromosome"/>
</dbReference>
<dbReference type="RefSeq" id="WP_210219865.1">
    <property type="nucleotide sequence ID" value="NZ_CP072793.1"/>
</dbReference>
<reference evidence="1" key="1">
    <citation type="submission" date="2021-04" db="EMBL/GenBank/DDBJ databases">
        <title>Genomics, taxonomy and metabolism of representatives of sulfur bacteria of the genus Thiothrix: Thiothrix fructosivorans QT, Thiothrix unzii A1T and three new species, Thiothrix subterranea sp. nov., Thiothrix litoralis sp. nov. and 'Candidatus Thiothrix anitrata' sp. nov.</title>
        <authorList>
            <person name="Ravin N.V."/>
            <person name="Smolyakov D."/>
            <person name="Rudenko T.S."/>
            <person name="Mardanov A.V."/>
            <person name="Beletsky A.V."/>
            <person name="Markov N.D."/>
            <person name="Fomenkov A.I."/>
            <person name="Roberts R.J."/>
            <person name="Karnachuk O.V."/>
            <person name="Novikov A."/>
            <person name="Grabovich M.Y."/>
        </authorList>
    </citation>
    <scope>NUCLEOTIDE SEQUENCE</scope>
    <source>
        <strain evidence="1">A1</strain>
    </source>
</reference>
<protein>
    <submittedName>
        <fullName evidence="1">Uncharacterized protein</fullName>
    </submittedName>
</protein>